<dbReference type="AlphaFoldDB" id="A0A6C2YSU6"/>
<dbReference type="EMBL" id="LR586016">
    <property type="protein sequence ID" value="VIP04526.1"/>
    <property type="molecule type" value="Genomic_DNA"/>
</dbReference>
<gene>
    <name evidence="1" type="ORF">GMBLW1_46670</name>
</gene>
<proteinExistence type="predicted"/>
<accession>A0A6C2YSU6</accession>
<name>A0A6C2YSU6_9BACT</name>
<sequence>MSRSSNSIRSFGHWDEILPRGHREFQIFRPDPCDQVAYETTRKQTRFARFGKKFRVSRNQALFFDSGIWLGFAGKPSRAIRFLNDFPIGMLV</sequence>
<keyword evidence="2" id="KW-1185">Reference proteome</keyword>
<organism evidence="1">
    <name type="scientific">Tuwongella immobilis</name>
    <dbReference type="NCBI Taxonomy" id="692036"/>
    <lineage>
        <taxon>Bacteria</taxon>
        <taxon>Pseudomonadati</taxon>
        <taxon>Planctomycetota</taxon>
        <taxon>Planctomycetia</taxon>
        <taxon>Gemmatales</taxon>
        <taxon>Gemmataceae</taxon>
        <taxon>Tuwongella</taxon>
    </lineage>
</organism>
<dbReference type="KEGG" id="tim:GMBLW1_46670"/>
<dbReference type="EMBL" id="LR593887">
    <property type="protein sequence ID" value="VTS06413.1"/>
    <property type="molecule type" value="Genomic_DNA"/>
</dbReference>
<reference evidence="1" key="1">
    <citation type="submission" date="2019-04" db="EMBL/GenBank/DDBJ databases">
        <authorList>
            <consortium name="Science for Life Laboratories"/>
        </authorList>
    </citation>
    <scope>NUCLEOTIDE SEQUENCE</scope>
    <source>
        <strain evidence="1">MBLW1</strain>
    </source>
</reference>
<dbReference type="InParanoid" id="A0A6C2YSU6"/>
<dbReference type="Proteomes" id="UP000464378">
    <property type="component" value="Chromosome"/>
</dbReference>
<protein>
    <submittedName>
        <fullName evidence="1">Uncharacterized protein</fullName>
    </submittedName>
</protein>
<evidence type="ECO:0000313" key="2">
    <source>
        <dbReference type="Proteomes" id="UP000464378"/>
    </source>
</evidence>
<evidence type="ECO:0000313" key="1">
    <source>
        <dbReference type="EMBL" id="VIP04526.1"/>
    </source>
</evidence>